<feature type="region of interest" description="Disordered" evidence="1">
    <location>
        <begin position="182"/>
        <end position="207"/>
    </location>
</feature>
<feature type="chain" id="PRO_5043814775" evidence="2">
    <location>
        <begin position="21"/>
        <end position="334"/>
    </location>
</feature>
<feature type="signal peptide" evidence="2">
    <location>
        <begin position="1"/>
        <end position="20"/>
    </location>
</feature>
<evidence type="ECO:0000256" key="2">
    <source>
        <dbReference type="SAM" id="SignalP"/>
    </source>
</evidence>
<gene>
    <name evidence="3" type="ORF">PTTW11_04309</name>
</gene>
<evidence type="ECO:0000256" key="1">
    <source>
        <dbReference type="SAM" id="MobiDB-lite"/>
    </source>
</evidence>
<name>A0A6S6VYQ7_9PLEO</name>
<dbReference type="EMBL" id="HG992979">
    <property type="protein sequence ID" value="CAE7027803.1"/>
    <property type="molecule type" value="Genomic_DNA"/>
</dbReference>
<feature type="compositionally biased region" description="Basic and acidic residues" evidence="1">
    <location>
        <begin position="155"/>
        <end position="165"/>
    </location>
</feature>
<evidence type="ECO:0000313" key="3">
    <source>
        <dbReference type="EMBL" id="CAE7027803.1"/>
    </source>
</evidence>
<protein>
    <submittedName>
        <fullName evidence="3">Uncharacterized protein</fullName>
    </submittedName>
</protein>
<sequence length="334" mass="35174">MRFSTIFSTMAAVAIPAISAAPAASPSHIATNDMGAGIESMANENADQAEPMDDAVNAIEELGDGIMSVAGSKSKRQEGPNDAMKSLTEQIDAKIKELEAQMAGATGIAGRKRAEEENMKGDVDGLGSLTEQVQNILEGLQQQTTGALGGAAGVKRTDHEEHDQDAGSDEIEDIVDELLGSLGGEEEEDAEHKKPVTGTRPVEYTKPMGQKWPTQMKRTEHKFAAADEGGELADELPDAVDELSEGLEELADELAGIAGGDEEEGREMGTRPQWKVVPQTEAVPVMKTAVIKRQEEADALPEMFEELADEISGLGDGFEGLDGDAAEGASAGIV</sequence>
<dbReference type="Proteomes" id="UP000472372">
    <property type="component" value="Chromosome 3"/>
</dbReference>
<organism evidence="3 4">
    <name type="scientific">Pyrenophora teres f. teres</name>
    <dbReference type="NCBI Taxonomy" id="97479"/>
    <lineage>
        <taxon>Eukaryota</taxon>
        <taxon>Fungi</taxon>
        <taxon>Dikarya</taxon>
        <taxon>Ascomycota</taxon>
        <taxon>Pezizomycotina</taxon>
        <taxon>Dothideomycetes</taxon>
        <taxon>Pleosporomycetidae</taxon>
        <taxon>Pleosporales</taxon>
        <taxon>Pleosporineae</taxon>
        <taxon>Pleosporaceae</taxon>
        <taxon>Pyrenophora</taxon>
    </lineage>
</organism>
<dbReference type="AlphaFoldDB" id="A0A6S6VYQ7"/>
<feature type="region of interest" description="Disordered" evidence="1">
    <location>
        <begin position="147"/>
        <end position="170"/>
    </location>
</feature>
<evidence type="ECO:0000313" key="4">
    <source>
        <dbReference type="Proteomes" id="UP000472372"/>
    </source>
</evidence>
<keyword evidence="2" id="KW-0732">Signal</keyword>
<proteinExistence type="predicted"/>
<accession>A0A6S6VYQ7</accession>
<reference evidence="3" key="1">
    <citation type="submission" date="2021-02" db="EMBL/GenBank/DDBJ databases">
        <authorList>
            <person name="Syme A R."/>
            <person name="Syme A R."/>
            <person name="Moolhuijzen P."/>
        </authorList>
    </citation>
    <scope>NUCLEOTIDE SEQUENCE</scope>
    <source>
        <strain evidence="3">W1-1</strain>
    </source>
</reference>